<name>A0ABN3N9R3_STRLO</name>
<sequence>MHVGCSKARDTAASAASPRGCTAVTPGQLPEQLAHQKGTRLHQMPNPPSKGRS</sequence>
<dbReference type="EMBL" id="BAAASG010000024">
    <property type="protein sequence ID" value="GAA2517017.1"/>
    <property type="molecule type" value="Genomic_DNA"/>
</dbReference>
<comment type="caution">
    <text evidence="2">The sequence shown here is derived from an EMBL/GenBank/DDBJ whole genome shotgun (WGS) entry which is preliminary data.</text>
</comment>
<keyword evidence="3" id="KW-1185">Reference proteome</keyword>
<proteinExistence type="predicted"/>
<reference evidence="2 3" key="1">
    <citation type="journal article" date="2019" name="Int. J. Syst. Evol. Microbiol.">
        <title>The Global Catalogue of Microorganisms (GCM) 10K type strain sequencing project: providing services to taxonomists for standard genome sequencing and annotation.</title>
        <authorList>
            <consortium name="The Broad Institute Genomics Platform"/>
            <consortium name="The Broad Institute Genome Sequencing Center for Infectious Disease"/>
            <person name="Wu L."/>
            <person name="Ma J."/>
        </authorList>
    </citation>
    <scope>NUCLEOTIDE SEQUENCE [LARGE SCALE GENOMIC DNA]</scope>
    <source>
        <strain evidence="2 3">JCM 4395</strain>
    </source>
</reference>
<gene>
    <name evidence="2" type="ORF">GCM10010276_77830</name>
</gene>
<feature type="region of interest" description="Disordered" evidence="1">
    <location>
        <begin position="1"/>
        <end position="53"/>
    </location>
</feature>
<dbReference type="Proteomes" id="UP001501777">
    <property type="component" value="Unassembled WGS sequence"/>
</dbReference>
<organism evidence="2 3">
    <name type="scientific">Streptomyces longisporus</name>
    <dbReference type="NCBI Taxonomy" id="1948"/>
    <lineage>
        <taxon>Bacteria</taxon>
        <taxon>Bacillati</taxon>
        <taxon>Actinomycetota</taxon>
        <taxon>Actinomycetes</taxon>
        <taxon>Kitasatosporales</taxon>
        <taxon>Streptomycetaceae</taxon>
        <taxon>Streptomyces</taxon>
    </lineage>
</organism>
<evidence type="ECO:0000256" key="1">
    <source>
        <dbReference type="SAM" id="MobiDB-lite"/>
    </source>
</evidence>
<protein>
    <submittedName>
        <fullName evidence="2">Uncharacterized protein</fullName>
    </submittedName>
</protein>
<accession>A0ABN3N9R3</accession>
<evidence type="ECO:0000313" key="2">
    <source>
        <dbReference type="EMBL" id="GAA2517017.1"/>
    </source>
</evidence>
<evidence type="ECO:0000313" key="3">
    <source>
        <dbReference type="Proteomes" id="UP001501777"/>
    </source>
</evidence>